<dbReference type="PROSITE" id="PS50110">
    <property type="entry name" value="RESPONSE_REGULATORY"/>
    <property type="match status" value="1"/>
</dbReference>
<dbReference type="InterPro" id="IPR011006">
    <property type="entry name" value="CheY-like_superfamily"/>
</dbReference>
<evidence type="ECO:0000256" key="2">
    <source>
        <dbReference type="PROSITE-ProRule" id="PRU00169"/>
    </source>
</evidence>
<dbReference type="OrthoDB" id="677887at2"/>
<dbReference type="AlphaFoldDB" id="A0A4R6SU78"/>
<dbReference type="EMBL" id="SNYC01000004">
    <property type="protein sequence ID" value="TDQ09328.1"/>
    <property type="molecule type" value="Genomic_DNA"/>
</dbReference>
<dbReference type="GO" id="GO:0000160">
    <property type="term" value="P:phosphorelay signal transduction system"/>
    <property type="evidence" value="ECO:0007669"/>
    <property type="project" value="InterPro"/>
</dbReference>
<reference evidence="4 5" key="1">
    <citation type="submission" date="2019-03" db="EMBL/GenBank/DDBJ databases">
        <title>Genomic Encyclopedia of Archaeal and Bacterial Type Strains, Phase II (KMG-II): from individual species to whole genera.</title>
        <authorList>
            <person name="Goeker M."/>
        </authorList>
    </citation>
    <scope>NUCLEOTIDE SEQUENCE [LARGE SCALE GENOMIC DNA]</scope>
    <source>
        <strain evidence="4 5">DSM 19035</strain>
    </source>
</reference>
<proteinExistence type="predicted"/>
<feature type="modified residue" description="4-aspartylphosphate" evidence="2">
    <location>
        <position position="76"/>
    </location>
</feature>
<dbReference type="Proteomes" id="UP000295620">
    <property type="component" value="Unassembled WGS sequence"/>
</dbReference>
<evidence type="ECO:0000313" key="4">
    <source>
        <dbReference type="EMBL" id="TDQ09328.1"/>
    </source>
</evidence>
<dbReference type="Gene3D" id="3.40.50.2300">
    <property type="match status" value="1"/>
</dbReference>
<comment type="caution">
    <text evidence="4">The sequence shown here is derived from an EMBL/GenBank/DDBJ whole genome shotgun (WGS) entry which is preliminary data.</text>
</comment>
<accession>A0A4R6SU78</accession>
<dbReference type="PANTHER" id="PTHR44591:SF3">
    <property type="entry name" value="RESPONSE REGULATORY DOMAIN-CONTAINING PROTEIN"/>
    <property type="match status" value="1"/>
</dbReference>
<sequence length="147" mass="16601">MNKPNNLIYLHSNYNSILAKSDTVYKNILVIEDNHAILDVITLILQSEAYKVTGLNKSVDMMPHIDQFKPDLIILDIMLPDGDGRELLSELRSNETTELIPVLMISARYTAQNVEHGDFKPNGFLAKPFDIDDLLDRIEGILAGKTY</sequence>
<evidence type="ECO:0000256" key="1">
    <source>
        <dbReference type="ARBA" id="ARBA00022553"/>
    </source>
</evidence>
<protein>
    <submittedName>
        <fullName evidence="4">Two-component system alkaline phosphatase synthesis response regulator PhoP/two-component system response regulator VicR</fullName>
    </submittedName>
</protein>
<dbReference type="InterPro" id="IPR001789">
    <property type="entry name" value="Sig_transdc_resp-reg_receiver"/>
</dbReference>
<dbReference type="SUPFAM" id="SSF52172">
    <property type="entry name" value="CheY-like"/>
    <property type="match status" value="1"/>
</dbReference>
<evidence type="ECO:0000259" key="3">
    <source>
        <dbReference type="PROSITE" id="PS50110"/>
    </source>
</evidence>
<feature type="domain" description="Response regulatory" evidence="3">
    <location>
        <begin position="27"/>
        <end position="142"/>
    </location>
</feature>
<dbReference type="Pfam" id="PF00072">
    <property type="entry name" value="Response_reg"/>
    <property type="match status" value="1"/>
</dbReference>
<dbReference type="PANTHER" id="PTHR44591">
    <property type="entry name" value="STRESS RESPONSE REGULATOR PROTEIN 1"/>
    <property type="match status" value="1"/>
</dbReference>
<evidence type="ECO:0000313" key="5">
    <source>
        <dbReference type="Proteomes" id="UP000295620"/>
    </source>
</evidence>
<keyword evidence="5" id="KW-1185">Reference proteome</keyword>
<gene>
    <name evidence="4" type="ORF">ATK78_1482</name>
</gene>
<dbReference type="SMART" id="SM00448">
    <property type="entry name" value="REC"/>
    <property type="match status" value="1"/>
</dbReference>
<name>A0A4R6SU78_9SPHI</name>
<dbReference type="InterPro" id="IPR050595">
    <property type="entry name" value="Bact_response_regulator"/>
</dbReference>
<organism evidence="4 5">
    <name type="scientific">Pedobacter metabolipauper</name>
    <dbReference type="NCBI Taxonomy" id="425513"/>
    <lineage>
        <taxon>Bacteria</taxon>
        <taxon>Pseudomonadati</taxon>
        <taxon>Bacteroidota</taxon>
        <taxon>Sphingobacteriia</taxon>
        <taxon>Sphingobacteriales</taxon>
        <taxon>Sphingobacteriaceae</taxon>
        <taxon>Pedobacter</taxon>
    </lineage>
</organism>
<keyword evidence="1 2" id="KW-0597">Phosphoprotein</keyword>